<protein>
    <submittedName>
        <fullName evidence="3">Uncharacterized protein</fullName>
    </submittedName>
</protein>
<keyword evidence="1" id="KW-0472">Membrane</keyword>
<dbReference type="AlphaFoldDB" id="A0A914QHE0"/>
<feature type="transmembrane region" description="Helical" evidence="1">
    <location>
        <begin position="58"/>
        <end position="77"/>
    </location>
</feature>
<evidence type="ECO:0000313" key="2">
    <source>
        <dbReference type="Proteomes" id="UP000887578"/>
    </source>
</evidence>
<name>A0A914QHE0_9BILA</name>
<keyword evidence="2" id="KW-1185">Reference proteome</keyword>
<evidence type="ECO:0000313" key="3">
    <source>
        <dbReference type="WBParaSite" id="PDA_v2.g31330.t1"/>
    </source>
</evidence>
<feature type="transmembrane region" description="Helical" evidence="1">
    <location>
        <begin position="20"/>
        <end position="46"/>
    </location>
</feature>
<accession>A0A914QHE0</accession>
<dbReference type="Proteomes" id="UP000887578">
    <property type="component" value="Unplaced"/>
</dbReference>
<keyword evidence="1" id="KW-1133">Transmembrane helix</keyword>
<proteinExistence type="predicted"/>
<keyword evidence="1" id="KW-0812">Transmembrane</keyword>
<reference evidence="3" key="1">
    <citation type="submission" date="2022-11" db="UniProtKB">
        <authorList>
            <consortium name="WormBaseParasite"/>
        </authorList>
    </citation>
    <scope>IDENTIFICATION</scope>
</reference>
<sequence>MPTLLSPALETASLPFNSWYYVEVVTHLPPIGVFLLSFSRFISVYFPKFYIKNAKTWAALLFIFVINYLYITTIFIVSRNRDAVNKAIYEENELFDGNGNGSPFK</sequence>
<evidence type="ECO:0000256" key="1">
    <source>
        <dbReference type="SAM" id="Phobius"/>
    </source>
</evidence>
<organism evidence="2 3">
    <name type="scientific">Panagrolaimus davidi</name>
    <dbReference type="NCBI Taxonomy" id="227884"/>
    <lineage>
        <taxon>Eukaryota</taxon>
        <taxon>Metazoa</taxon>
        <taxon>Ecdysozoa</taxon>
        <taxon>Nematoda</taxon>
        <taxon>Chromadorea</taxon>
        <taxon>Rhabditida</taxon>
        <taxon>Tylenchina</taxon>
        <taxon>Panagrolaimomorpha</taxon>
        <taxon>Panagrolaimoidea</taxon>
        <taxon>Panagrolaimidae</taxon>
        <taxon>Panagrolaimus</taxon>
    </lineage>
</organism>
<dbReference type="WBParaSite" id="PDA_v2.g31330.t1">
    <property type="protein sequence ID" value="PDA_v2.g31330.t1"/>
    <property type="gene ID" value="PDA_v2.g31330"/>
</dbReference>